<dbReference type="GO" id="GO:0005759">
    <property type="term" value="C:mitochondrial matrix"/>
    <property type="evidence" value="ECO:0007669"/>
    <property type="project" value="TreeGrafter"/>
</dbReference>
<dbReference type="InterPro" id="IPR002634">
    <property type="entry name" value="BolA"/>
</dbReference>
<accession>A0A8X7NDM3</accession>
<name>A0A8X7NDM3_9BASI</name>
<protein>
    <recommendedName>
        <fullName evidence="6">Bola-like protein</fullName>
    </recommendedName>
</protein>
<dbReference type="SUPFAM" id="SSF82657">
    <property type="entry name" value="BolA-like"/>
    <property type="match status" value="1"/>
</dbReference>
<proteinExistence type="inferred from homology"/>
<dbReference type="Gene3D" id="3.30.300.90">
    <property type="entry name" value="BolA-like"/>
    <property type="match status" value="1"/>
</dbReference>
<feature type="region of interest" description="Disordered" evidence="3">
    <location>
        <begin position="219"/>
        <end position="245"/>
    </location>
</feature>
<organism evidence="4 5">
    <name type="scientific">Tilletia walkeri</name>
    <dbReference type="NCBI Taxonomy" id="117179"/>
    <lineage>
        <taxon>Eukaryota</taxon>
        <taxon>Fungi</taxon>
        <taxon>Dikarya</taxon>
        <taxon>Basidiomycota</taxon>
        <taxon>Ustilaginomycotina</taxon>
        <taxon>Exobasidiomycetes</taxon>
        <taxon>Tilletiales</taxon>
        <taxon>Tilletiaceae</taxon>
        <taxon>Tilletia</taxon>
    </lineage>
</organism>
<feature type="compositionally biased region" description="Polar residues" evidence="3">
    <location>
        <begin position="112"/>
        <end position="125"/>
    </location>
</feature>
<dbReference type="AlphaFoldDB" id="A0A8X7NDM3"/>
<dbReference type="Pfam" id="PF01722">
    <property type="entry name" value="BolA"/>
    <property type="match status" value="1"/>
</dbReference>
<keyword evidence="5" id="KW-1185">Reference proteome</keyword>
<feature type="region of interest" description="Disordered" evidence="3">
    <location>
        <begin position="88"/>
        <end position="175"/>
    </location>
</feature>
<evidence type="ECO:0000256" key="1">
    <source>
        <dbReference type="ARBA" id="ARBA00005578"/>
    </source>
</evidence>
<reference evidence="4" key="2">
    <citation type="journal article" date="2019" name="IMA Fungus">
        <title>Genome sequencing and comparison of five Tilletia species to identify candidate genes for the detection of regulated species infecting wheat.</title>
        <authorList>
            <person name="Nguyen H.D.T."/>
            <person name="Sultana T."/>
            <person name="Kesanakurti P."/>
            <person name="Hambleton S."/>
        </authorList>
    </citation>
    <scope>NUCLEOTIDE SEQUENCE</scope>
    <source>
        <strain evidence="4">DAOMC 236422</strain>
    </source>
</reference>
<dbReference type="InterPro" id="IPR036065">
    <property type="entry name" value="BolA-like_sf"/>
</dbReference>
<evidence type="ECO:0000313" key="5">
    <source>
        <dbReference type="Proteomes" id="UP000078113"/>
    </source>
</evidence>
<feature type="compositionally biased region" description="Gly residues" evidence="3">
    <location>
        <begin position="140"/>
        <end position="150"/>
    </location>
</feature>
<evidence type="ECO:0000313" key="4">
    <source>
        <dbReference type="EMBL" id="KAE8270081.1"/>
    </source>
</evidence>
<gene>
    <name evidence="4" type="ORF">A4X09_0g2247</name>
</gene>
<dbReference type="EMBL" id="LWDG02000064">
    <property type="protein sequence ID" value="KAE8270081.1"/>
    <property type="molecule type" value="Genomic_DNA"/>
</dbReference>
<comment type="caution">
    <text evidence="4">The sequence shown here is derived from an EMBL/GenBank/DDBJ whole genome shotgun (WGS) entry which is preliminary data.</text>
</comment>
<dbReference type="Proteomes" id="UP000078113">
    <property type="component" value="Unassembled WGS sequence"/>
</dbReference>
<dbReference type="PANTHER" id="PTHR46188">
    <property type="entry name" value="BOLA-LIKE PROTEIN 3"/>
    <property type="match status" value="1"/>
</dbReference>
<sequence>MVVSSAQLEEAIRSKIENVSTVIVSDVSGGCGQAYDVVIVSDAFEGIPTLKRHRMVNDHLKDQIAQLHAFSQTTMTTKQYAARAASDAAPASTSSTTSSLQTAATSGAPGTGQKSSTQHGRTPSAISIPELTLTTDTASGDGGFGGGSGLASGQLTPSSSVSMVGETPSPVPQSPRISRLQLSKLQSVEFWLSLRDFLEGQFGAGAAAAAAAPAASPSLEAAPTSAGGRASPSRGHSPSNSISLARAPGEAEAAQVWENFFLSAKDHLSASEIARVRDVVGAACKKSSSVKVRTFSSYPTLGLASVPSSLDGIR</sequence>
<feature type="compositionally biased region" description="Polar residues" evidence="3">
    <location>
        <begin position="234"/>
        <end position="243"/>
    </location>
</feature>
<feature type="compositionally biased region" description="Low complexity" evidence="3">
    <location>
        <begin position="88"/>
        <end position="108"/>
    </location>
</feature>
<dbReference type="PANTHER" id="PTHR46188:SF1">
    <property type="entry name" value="BOLA-LIKE PROTEIN 3"/>
    <property type="match status" value="1"/>
</dbReference>
<evidence type="ECO:0000256" key="2">
    <source>
        <dbReference type="RuleBase" id="RU003860"/>
    </source>
</evidence>
<evidence type="ECO:0000256" key="3">
    <source>
        <dbReference type="SAM" id="MobiDB-lite"/>
    </source>
</evidence>
<reference evidence="4" key="1">
    <citation type="submission" date="2016-04" db="EMBL/GenBank/DDBJ databases">
        <authorList>
            <person name="Nguyen H.D."/>
            <person name="Samba Siva P."/>
            <person name="Cullis J."/>
            <person name="Levesque C.A."/>
            <person name="Hambleton S."/>
        </authorList>
    </citation>
    <scope>NUCLEOTIDE SEQUENCE</scope>
    <source>
        <strain evidence="4">DAOMC 236422</strain>
    </source>
</reference>
<evidence type="ECO:0008006" key="6">
    <source>
        <dbReference type="Google" id="ProtNLM"/>
    </source>
</evidence>
<dbReference type="InterPro" id="IPR052275">
    <property type="entry name" value="Mt_Fe-S_assembly_factor"/>
</dbReference>
<comment type="similarity">
    <text evidence="1 2">Belongs to the BolA/IbaG family.</text>
</comment>